<feature type="transmembrane region" description="Helical" evidence="1">
    <location>
        <begin position="170"/>
        <end position="189"/>
    </location>
</feature>
<dbReference type="Pfam" id="PF12679">
    <property type="entry name" value="ABC2_membrane_2"/>
    <property type="match status" value="1"/>
</dbReference>
<protein>
    <submittedName>
        <fullName evidence="2">Uncharacterized protein</fullName>
    </submittedName>
</protein>
<dbReference type="GO" id="GO:0005886">
    <property type="term" value="C:plasma membrane"/>
    <property type="evidence" value="ECO:0007669"/>
    <property type="project" value="UniProtKB-SubCell"/>
</dbReference>
<feature type="transmembrane region" description="Helical" evidence="1">
    <location>
        <begin position="81"/>
        <end position="100"/>
    </location>
</feature>
<evidence type="ECO:0000313" key="3">
    <source>
        <dbReference type="Proteomes" id="UP000242972"/>
    </source>
</evidence>
<feature type="transmembrane region" description="Helical" evidence="1">
    <location>
        <begin position="201"/>
        <end position="217"/>
    </location>
</feature>
<dbReference type="Proteomes" id="UP000242972">
    <property type="component" value="Unassembled WGS sequence"/>
</dbReference>
<comment type="caution">
    <text evidence="2">The sequence shown here is derived from an EMBL/GenBank/DDBJ whole genome shotgun (WGS) entry which is preliminary data.</text>
</comment>
<gene>
    <name evidence="2" type="ORF">C7B46_02815</name>
</gene>
<proteinExistence type="predicted"/>
<organism evidence="2 3">
    <name type="scientific">Sulfobacillus benefaciens</name>
    <dbReference type="NCBI Taxonomy" id="453960"/>
    <lineage>
        <taxon>Bacteria</taxon>
        <taxon>Bacillati</taxon>
        <taxon>Bacillota</taxon>
        <taxon>Clostridia</taxon>
        <taxon>Eubacteriales</taxon>
        <taxon>Clostridiales Family XVII. Incertae Sedis</taxon>
        <taxon>Sulfobacillus</taxon>
    </lineage>
</organism>
<keyword evidence="1" id="KW-1133">Transmembrane helix</keyword>
<feature type="transmembrane region" description="Helical" evidence="1">
    <location>
        <begin position="52"/>
        <end position="69"/>
    </location>
</feature>
<dbReference type="AlphaFoldDB" id="A0A2T2XKS9"/>
<keyword evidence="1" id="KW-0812">Transmembrane</keyword>
<sequence length="266" mass="29932">MRVNEGYHAKFVPRGGYKPVTGYQELGALVHHELSYYRRERDSEQHLGRRRWSLSVPGLIIWFAVITWQGPNIRFNLNYSWYATLALPLIAMGVATGHIVNERKNGTVGWWLSLPMPRYLLVLSKWVASILLTAQRSFYVAGIALLGIYAMMLNGTVSPTIVCHFLLNGLTWTLIMYCLVPPLAALGLFMGTLTYSRWKDLIPGVWLMLVATGWLPVAHPGLYLTVNQALTVTIKPAFALAVFATWLLSGFLLWLATRILTRVTGL</sequence>
<name>A0A2T2XKS9_9FIRM</name>
<feature type="transmembrane region" description="Helical" evidence="1">
    <location>
        <begin position="237"/>
        <end position="256"/>
    </location>
</feature>
<evidence type="ECO:0000256" key="1">
    <source>
        <dbReference type="SAM" id="Phobius"/>
    </source>
</evidence>
<reference evidence="2 3" key="1">
    <citation type="journal article" date="2014" name="BMC Genomics">
        <title>Comparison of environmental and isolate Sulfobacillus genomes reveals diverse carbon, sulfur, nitrogen, and hydrogen metabolisms.</title>
        <authorList>
            <person name="Justice N.B."/>
            <person name="Norman A."/>
            <person name="Brown C.T."/>
            <person name="Singh A."/>
            <person name="Thomas B.C."/>
            <person name="Banfield J.F."/>
        </authorList>
    </citation>
    <scope>NUCLEOTIDE SEQUENCE [LARGE SCALE GENOMIC DNA]</scope>
    <source>
        <strain evidence="2">AMDSBA4</strain>
    </source>
</reference>
<evidence type="ECO:0000313" key="2">
    <source>
        <dbReference type="EMBL" id="PSR35099.1"/>
    </source>
</evidence>
<accession>A0A2T2XKS9</accession>
<dbReference type="EMBL" id="PXYW01000004">
    <property type="protein sequence ID" value="PSR35099.1"/>
    <property type="molecule type" value="Genomic_DNA"/>
</dbReference>
<dbReference type="GO" id="GO:0140359">
    <property type="term" value="F:ABC-type transporter activity"/>
    <property type="evidence" value="ECO:0007669"/>
    <property type="project" value="InterPro"/>
</dbReference>
<keyword evidence="1" id="KW-0472">Membrane</keyword>